<dbReference type="Pfam" id="PF13802">
    <property type="entry name" value="Gal_mutarotas_2"/>
    <property type="match status" value="1"/>
</dbReference>
<feature type="domain" description="Glycoside hydrolase family 31 N-terminal" evidence="3">
    <location>
        <begin position="81"/>
        <end position="260"/>
    </location>
</feature>
<reference evidence="4 5" key="1">
    <citation type="submission" date="2024-02" db="EMBL/GenBank/DDBJ databases">
        <authorList>
            <person name="Vignale AGUSTIN F."/>
            <person name="Sosa J E."/>
            <person name="Modenutti C."/>
        </authorList>
    </citation>
    <scope>NUCLEOTIDE SEQUENCE [LARGE SCALE GENOMIC DNA]</scope>
</reference>
<proteinExistence type="predicted"/>
<comment type="caution">
    <text evidence="4">The sequence shown here is derived from an EMBL/GenBank/DDBJ whole genome shotgun (WGS) entry which is preliminary data.</text>
</comment>
<dbReference type="InterPro" id="IPR025887">
    <property type="entry name" value="Glyco_hydro_31_N_dom"/>
</dbReference>
<dbReference type="Gene3D" id="2.60.40.1760">
    <property type="entry name" value="glycosyl hydrolase (family 31)"/>
    <property type="match status" value="1"/>
</dbReference>
<dbReference type="FunFam" id="2.60.40.1760:FF:000006">
    <property type="entry name" value="Alpha-glucosidase 1"/>
    <property type="match status" value="1"/>
</dbReference>
<organism evidence="4 5">
    <name type="scientific">Ilex paraguariensis</name>
    <name type="common">yerba mate</name>
    <dbReference type="NCBI Taxonomy" id="185542"/>
    <lineage>
        <taxon>Eukaryota</taxon>
        <taxon>Viridiplantae</taxon>
        <taxon>Streptophyta</taxon>
        <taxon>Embryophyta</taxon>
        <taxon>Tracheophyta</taxon>
        <taxon>Spermatophyta</taxon>
        <taxon>Magnoliopsida</taxon>
        <taxon>eudicotyledons</taxon>
        <taxon>Gunneridae</taxon>
        <taxon>Pentapetalae</taxon>
        <taxon>asterids</taxon>
        <taxon>campanulids</taxon>
        <taxon>Aquifoliales</taxon>
        <taxon>Aquifoliaceae</taxon>
        <taxon>Ilex</taxon>
    </lineage>
</organism>
<evidence type="ECO:0000259" key="3">
    <source>
        <dbReference type="Pfam" id="PF13802"/>
    </source>
</evidence>
<feature type="region of interest" description="Disordered" evidence="1">
    <location>
        <begin position="104"/>
        <end position="134"/>
    </location>
</feature>
<keyword evidence="2" id="KW-0732">Signal</keyword>
<dbReference type="SUPFAM" id="SSF74650">
    <property type="entry name" value="Galactose mutarotase-like"/>
    <property type="match status" value="1"/>
</dbReference>
<dbReference type="PANTHER" id="PTHR22762">
    <property type="entry name" value="ALPHA-GLUCOSIDASE"/>
    <property type="match status" value="1"/>
</dbReference>
<feature type="chain" id="PRO_5044758906" description="Glycoside hydrolase family 31 N-terminal domain-containing protein" evidence="2">
    <location>
        <begin position="28"/>
        <end position="323"/>
    </location>
</feature>
<dbReference type="GO" id="GO:0016798">
    <property type="term" value="F:hydrolase activity, acting on glycosyl bonds"/>
    <property type="evidence" value="ECO:0007669"/>
    <property type="project" value="UniProtKB-KW"/>
</dbReference>
<evidence type="ECO:0000256" key="2">
    <source>
        <dbReference type="SAM" id="SignalP"/>
    </source>
</evidence>
<gene>
    <name evidence="4" type="ORF">ILEXP_LOCUS36700</name>
</gene>
<dbReference type="EMBL" id="CAUOFW020004835">
    <property type="protein sequence ID" value="CAK9167427.1"/>
    <property type="molecule type" value="Genomic_DNA"/>
</dbReference>
<dbReference type="PANTHER" id="PTHR22762:SF133">
    <property type="entry name" value="P-TYPE DOMAIN-CONTAINING PROTEIN"/>
    <property type="match status" value="1"/>
</dbReference>
<dbReference type="CDD" id="cd14752">
    <property type="entry name" value="GH31_N"/>
    <property type="match status" value="1"/>
</dbReference>
<dbReference type="Proteomes" id="UP001642360">
    <property type="component" value="Unassembled WGS sequence"/>
</dbReference>
<evidence type="ECO:0000256" key="1">
    <source>
        <dbReference type="SAM" id="MobiDB-lite"/>
    </source>
</evidence>
<dbReference type="AlphaFoldDB" id="A0ABC8TH43"/>
<keyword evidence="5" id="KW-1185">Reference proteome</keyword>
<dbReference type="InterPro" id="IPR011013">
    <property type="entry name" value="Gal_mutarotase_sf_dom"/>
</dbReference>
<name>A0ABC8TH43_9AQUA</name>
<protein>
    <recommendedName>
        <fullName evidence="3">Glycoside hydrolase family 31 N-terminal domain-containing protein</fullName>
    </recommendedName>
</protein>
<accession>A0ABC8TH43</accession>
<evidence type="ECO:0000313" key="4">
    <source>
        <dbReference type="EMBL" id="CAK9167427.1"/>
    </source>
</evidence>
<feature type="signal peptide" evidence="2">
    <location>
        <begin position="1"/>
        <end position="27"/>
    </location>
</feature>
<evidence type="ECO:0000313" key="5">
    <source>
        <dbReference type="Proteomes" id="UP001642360"/>
    </source>
</evidence>
<sequence length="323" mass="35949">MSLFLGQFLSILFCVIVLSHFSPICIAESEAKPAIGYGYTIRSVGIDSAGKSLTANLQLIKNSSVFGPDIQNLHLLASFETSDRLRIRIIDANHQRWEVPQHILPRLPPPVNHQSQQENHQPPPENKSLSHPNSDLIFTLHNTTPFGFAITRRSSGDPLFNTSPESSDPNTFLIFKDQYLQLSSSLPLNRSSLYGLGEHTKKSFKLTYPQTLTLWNADIGSANLDVNLYGSHPFYVDVRSPDSEGSVPAGTTHGVLLLNSNGMDIVYTGDRITYKVIGGILDLYFFTGPSPKMVMDQYTELIGRPAPMPYWSFGEYLISLFID</sequence>